<gene>
    <name evidence="1" type="ORF">AVEN_102125_1</name>
</gene>
<proteinExistence type="predicted"/>
<evidence type="ECO:0000313" key="2">
    <source>
        <dbReference type="Proteomes" id="UP000499080"/>
    </source>
</evidence>
<dbReference type="AlphaFoldDB" id="A0A4Y2V0P8"/>
<dbReference type="Proteomes" id="UP000499080">
    <property type="component" value="Unassembled WGS sequence"/>
</dbReference>
<evidence type="ECO:0000313" key="1">
    <source>
        <dbReference type="EMBL" id="GBO18793.1"/>
    </source>
</evidence>
<keyword evidence="2" id="KW-1185">Reference proteome</keyword>
<protein>
    <submittedName>
        <fullName evidence="1">Uncharacterized protein</fullName>
    </submittedName>
</protein>
<comment type="caution">
    <text evidence="1">The sequence shown here is derived from an EMBL/GenBank/DDBJ whole genome shotgun (WGS) entry which is preliminary data.</text>
</comment>
<dbReference type="EMBL" id="BGPR01042383">
    <property type="protein sequence ID" value="GBO18793.1"/>
    <property type="molecule type" value="Genomic_DNA"/>
</dbReference>
<accession>A0A4Y2V0P8</accession>
<name>A0A4Y2V0P8_ARAVE</name>
<organism evidence="1 2">
    <name type="scientific">Araneus ventricosus</name>
    <name type="common">Orbweaver spider</name>
    <name type="synonym">Epeira ventricosa</name>
    <dbReference type="NCBI Taxonomy" id="182803"/>
    <lineage>
        <taxon>Eukaryota</taxon>
        <taxon>Metazoa</taxon>
        <taxon>Ecdysozoa</taxon>
        <taxon>Arthropoda</taxon>
        <taxon>Chelicerata</taxon>
        <taxon>Arachnida</taxon>
        <taxon>Araneae</taxon>
        <taxon>Araneomorphae</taxon>
        <taxon>Entelegynae</taxon>
        <taxon>Araneoidea</taxon>
        <taxon>Araneidae</taxon>
        <taxon>Araneus</taxon>
    </lineage>
</organism>
<sequence length="216" mass="24896">MNSRSFPSPRKPLWKLRFTTQTPSLTLARPKIRLARIEPTKPAGADIVVRVLYIRNIYGIESLPGKSIEERFYRHHKMFCRGPLECSKISLTSSSNARYAEGKIIIEAPAADLQALRAEIECIPALENDFDISKPKRRRSQVILLGLDNEIDKDRLLKGLTDKNHFLCDKKNNPLLEINFHIKARRNTNLVISVDPSCYKRLFEEQGLYFKFSLQI</sequence>
<reference evidence="1 2" key="1">
    <citation type="journal article" date="2019" name="Sci. Rep.">
        <title>Orb-weaving spider Araneus ventricosus genome elucidates the spidroin gene catalogue.</title>
        <authorList>
            <person name="Kono N."/>
            <person name="Nakamura H."/>
            <person name="Ohtoshi R."/>
            <person name="Moran D.A.P."/>
            <person name="Shinohara A."/>
            <person name="Yoshida Y."/>
            <person name="Fujiwara M."/>
            <person name="Mori M."/>
            <person name="Tomita M."/>
            <person name="Arakawa K."/>
        </authorList>
    </citation>
    <scope>NUCLEOTIDE SEQUENCE [LARGE SCALE GENOMIC DNA]</scope>
</reference>